<protein>
    <submittedName>
        <fullName evidence="2">Uncharacterized protein</fullName>
    </submittedName>
</protein>
<evidence type="ECO:0000256" key="1">
    <source>
        <dbReference type="SAM" id="MobiDB-lite"/>
    </source>
</evidence>
<keyword evidence="3" id="KW-1185">Reference proteome</keyword>
<feature type="region of interest" description="Disordered" evidence="1">
    <location>
        <begin position="71"/>
        <end position="239"/>
    </location>
</feature>
<organism evidence="2 3">
    <name type="scientific">Wolfiporia cocos (strain MD-104)</name>
    <name type="common">Brown rot fungus</name>
    <dbReference type="NCBI Taxonomy" id="742152"/>
    <lineage>
        <taxon>Eukaryota</taxon>
        <taxon>Fungi</taxon>
        <taxon>Dikarya</taxon>
        <taxon>Basidiomycota</taxon>
        <taxon>Agaricomycotina</taxon>
        <taxon>Agaricomycetes</taxon>
        <taxon>Polyporales</taxon>
        <taxon>Phaeolaceae</taxon>
        <taxon>Wolfiporia</taxon>
    </lineage>
</organism>
<name>A0A2H3JCD8_WOLCO</name>
<feature type="compositionally biased region" description="Basic and acidic residues" evidence="1">
    <location>
        <begin position="82"/>
        <end position="96"/>
    </location>
</feature>
<dbReference type="AlphaFoldDB" id="A0A2H3JCD8"/>
<sequence>MASRLGQRLFAQAARSSRVGGRVASRRSMASTAEHASASGSNPYPIGSDRPWLVGSLLVFAPAAFYLLSPSAKSSHGASHGASHDAHAKHDDKLPTEDDEGTEAPAEEVDASAKKAFDADAPKDAQAAEEGSEQQSMTDSEGETVSGEEIKESIQQAANEDLPPDAQAHEEQDAKYSSGAPGVSAAAESQPDQKEKPGKAHPGTLQSNEDSGPTNINDARKVAKSGQAPKEAKGKEGSQ</sequence>
<feature type="compositionally biased region" description="Basic and acidic residues" evidence="1">
    <location>
        <begin position="230"/>
        <end position="239"/>
    </location>
</feature>
<dbReference type="STRING" id="742152.A0A2H3JCD8"/>
<feature type="compositionally biased region" description="Polar residues" evidence="1">
    <location>
        <begin position="204"/>
        <end position="217"/>
    </location>
</feature>
<feature type="compositionally biased region" description="Basic and acidic residues" evidence="1">
    <location>
        <begin position="111"/>
        <end position="123"/>
    </location>
</feature>
<gene>
    <name evidence="2" type="ORF">WOLCODRAFT_136555</name>
</gene>
<feature type="compositionally biased region" description="Low complexity" evidence="1">
    <location>
        <begin position="13"/>
        <end position="28"/>
    </location>
</feature>
<dbReference type="OrthoDB" id="4590707at2759"/>
<feature type="compositionally biased region" description="Low complexity" evidence="1">
    <location>
        <begin position="71"/>
        <end position="81"/>
    </location>
</feature>
<accession>A0A2H3JCD8</accession>
<dbReference type="OMA" id="FNSTHAP"/>
<reference evidence="2 3" key="1">
    <citation type="journal article" date="2012" name="Science">
        <title>The Paleozoic origin of enzymatic lignin decomposition reconstructed from 31 fungal genomes.</title>
        <authorList>
            <person name="Floudas D."/>
            <person name="Binder M."/>
            <person name="Riley R."/>
            <person name="Barry K."/>
            <person name="Blanchette R.A."/>
            <person name="Henrissat B."/>
            <person name="Martinez A.T."/>
            <person name="Otillar R."/>
            <person name="Spatafora J.W."/>
            <person name="Yadav J.S."/>
            <person name="Aerts A."/>
            <person name="Benoit I."/>
            <person name="Boyd A."/>
            <person name="Carlson A."/>
            <person name="Copeland A."/>
            <person name="Coutinho P.M."/>
            <person name="de Vries R.P."/>
            <person name="Ferreira P."/>
            <person name="Findley K."/>
            <person name="Foster B."/>
            <person name="Gaskell J."/>
            <person name="Glotzer D."/>
            <person name="Gorecki P."/>
            <person name="Heitman J."/>
            <person name="Hesse C."/>
            <person name="Hori C."/>
            <person name="Igarashi K."/>
            <person name="Jurgens J.A."/>
            <person name="Kallen N."/>
            <person name="Kersten P."/>
            <person name="Kohler A."/>
            <person name="Kuees U."/>
            <person name="Kumar T.K.A."/>
            <person name="Kuo A."/>
            <person name="LaButti K."/>
            <person name="Larrondo L.F."/>
            <person name="Lindquist E."/>
            <person name="Ling A."/>
            <person name="Lombard V."/>
            <person name="Lucas S."/>
            <person name="Lundell T."/>
            <person name="Martin R."/>
            <person name="McLaughlin D.J."/>
            <person name="Morgenstern I."/>
            <person name="Morin E."/>
            <person name="Murat C."/>
            <person name="Nagy L.G."/>
            <person name="Nolan M."/>
            <person name="Ohm R.A."/>
            <person name="Patyshakuliyeva A."/>
            <person name="Rokas A."/>
            <person name="Ruiz-Duenas F.J."/>
            <person name="Sabat G."/>
            <person name="Salamov A."/>
            <person name="Samejima M."/>
            <person name="Schmutz J."/>
            <person name="Slot J.C."/>
            <person name="St John F."/>
            <person name="Stenlid J."/>
            <person name="Sun H."/>
            <person name="Sun S."/>
            <person name="Syed K."/>
            <person name="Tsang A."/>
            <person name="Wiebenga A."/>
            <person name="Young D."/>
            <person name="Pisabarro A."/>
            <person name="Eastwood D.C."/>
            <person name="Martin F."/>
            <person name="Cullen D."/>
            <person name="Grigoriev I.V."/>
            <person name="Hibbett D.S."/>
        </authorList>
    </citation>
    <scope>NUCLEOTIDE SEQUENCE [LARGE SCALE GENOMIC DNA]</scope>
    <source>
        <strain evidence="2 3">MD-104</strain>
    </source>
</reference>
<evidence type="ECO:0000313" key="2">
    <source>
        <dbReference type="EMBL" id="PCH39910.1"/>
    </source>
</evidence>
<dbReference type="EMBL" id="KB468053">
    <property type="protein sequence ID" value="PCH39910.1"/>
    <property type="molecule type" value="Genomic_DNA"/>
</dbReference>
<evidence type="ECO:0000313" key="3">
    <source>
        <dbReference type="Proteomes" id="UP000218811"/>
    </source>
</evidence>
<proteinExistence type="predicted"/>
<dbReference type="Proteomes" id="UP000218811">
    <property type="component" value="Unassembled WGS sequence"/>
</dbReference>
<feature type="compositionally biased region" description="Acidic residues" evidence="1">
    <location>
        <begin position="97"/>
        <end position="110"/>
    </location>
</feature>
<feature type="region of interest" description="Disordered" evidence="1">
    <location>
        <begin position="1"/>
        <end position="45"/>
    </location>
</feature>